<dbReference type="Proteomes" id="UP000185491">
    <property type="component" value="Chromosome"/>
</dbReference>
<comment type="similarity">
    <text evidence="1">Belongs to the bacterial solute-binding protein 1 family.</text>
</comment>
<evidence type="ECO:0000256" key="1">
    <source>
        <dbReference type="ARBA" id="ARBA00008520"/>
    </source>
</evidence>
<sequence length="410" mass="43305">MNTRKAFAAVLAVVLGSSSLVACSGDESSSSAGGADGAVTLTVWTSQEEQTDDSAWLQTQEKAFEEANPDMDITWKNSVVSPADAGITVTQDPSAAADVYLFANDQLGALKDANAIGALSDEGKEQIQQQAEQPLIDSVTGTDGEVYGLPYEPNTWFMYYNKSKLSEEDVKSFDTMLEKAKVSFPLSNSWYISSFYAGAGTEFFGADGLDESAGIEPGAKADAVTKYLADVAANPNFIDDADGSGLGGLANGSVDVVFSGAWDAKAAKEALGDDYAVAAPPVYNLDGEEVQMKAFSGSKAVAYNPNSEHQVAAAKFAQFLASSESQKSHFELNGVIPSDKTLADDADISSDPVAVALFDTVANASILQPTFKAMSDFWEPAENFGKALVNGEVTKENAVEKTKAWFSAYK</sequence>
<dbReference type="PANTHER" id="PTHR30061:SF50">
    <property type="entry name" value="MALTOSE_MALTODEXTRIN-BINDING PERIPLASMIC PROTEIN"/>
    <property type="match status" value="1"/>
</dbReference>
<dbReference type="InterPro" id="IPR006059">
    <property type="entry name" value="SBP"/>
</dbReference>
<feature type="signal peptide" evidence="4">
    <location>
        <begin position="1"/>
        <end position="22"/>
    </location>
</feature>
<dbReference type="RefSeq" id="WP_075735657.1">
    <property type="nucleotide sequence ID" value="NZ_CP009249.1"/>
</dbReference>
<dbReference type="EMBL" id="CP009249">
    <property type="protein sequence ID" value="APT93269.1"/>
    <property type="molecule type" value="Genomic_DNA"/>
</dbReference>
<reference evidence="5 6" key="1">
    <citation type="submission" date="2014-08" db="EMBL/GenBank/DDBJ databases">
        <title>Complete genome sequence of Corynebacterium phocae M408/89/1(T)(=DSM 44612(T)), isolated from the common seal (Phoca vitulina).</title>
        <authorList>
            <person name="Ruckert C."/>
            <person name="Albersmeier A."/>
            <person name="Winkler A."/>
            <person name="Kalinowski J."/>
        </authorList>
    </citation>
    <scope>NUCLEOTIDE SEQUENCE [LARGE SCALE GENOMIC DNA]</scope>
    <source>
        <strain evidence="5 6">M408/89/1</strain>
    </source>
</reference>
<gene>
    <name evidence="5" type="ORF">CPHO_10600</name>
</gene>
<proteinExistence type="inferred from homology"/>
<dbReference type="GO" id="GO:1901982">
    <property type="term" value="F:maltose binding"/>
    <property type="evidence" value="ECO:0007669"/>
    <property type="project" value="TreeGrafter"/>
</dbReference>
<dbReference type="KEGG" id="cpho:CPHO_10600"/>
<dbReference type="SUPFAM" id="SSF53850">
    <property type="entry name" value="Periplasmic binding protein-like II"/>
    <property type="match status" value="1"/>
</dbReference>
<evidence type="ECO:0000313" key="5">
    <source>
        <dbReference type="EMBL" id="APT93269.1"/>
    </source>
</evidence>
<accession>A0A1L7D556</accession>
<keyword evidence="6" id="KW-1185">Reference proteome</keyword>
<dbReference type="PANTHER" id="PTHR30061">
    <property type="entry name" value="MALTOSE-BINDING PERIPLASMIC PROTEIN"/>
    <property type="match status" value="1"/>
</dbReference>
<keyword evidence="2" id="KW-0813">Transport</keyword>
<dbReference type="STRING" id="161895.CPHO_10600"/>
<dbReference type="PROSITE" id="PS51257">
    <property type="entry name" value="PROKAR_LIPOPROTEIN"/>
    <property type="match status" value="1"/>
</dbReference>
<dbReference type="Pfam" id="PF13416">
    <property type="entry name" value="SBP_bac_8"/>
    <property type="match status" value="1"/>
</dbReference>
<dbReference type="GO" id="GO:0055052">
    <property type="term" value="C:ATP-binding cassette (ABC) transporter complex, substrate-binding subunit-containing"/>
    <property type="evidence" value="ECO:0007669"/>
    <property type="project" value="TreeGrafter"/>
</dbReference>
<dbReference type="Gene3D" id="3.40.190.10">
    <property type="entry name" value="Periplasmic binding protein-like II"/>
    <property type="match status" value="2"/>
</dbReference>
<dbReference type="GO" id="GO:0042956">
    <property type="term" value="P:maltodextrin transmembrane transport"/>
    <property type="evidence" value="ECO:0007669"/>
    <property type="project" value="TreeGrafter"/>
</dbReference>
<protein>
    <submittedName>
        <fullName evidence="5">ABC transporter substrate-binding protein</fullName>
    </submittedName>
</protein>
<evidence type="ECO:0000256" key="2">
    <source>
        <dbReference type="ARBA" id="ARBA00022448"/>
    </source>
</evidence>
<dbReference type="GO" id="GO:0015768">
    <property type="term" value="P:maltose transport"/>
    <property type="evidence" value="ECO:0007669"/>
    <property type="project" value="TreeGrafter"/>
</dbReference>
<name>A0A1L7D556_9CORY</name>
<dbReference type="AlphaFoldDB" id="A0A1L7D556"/>
<evidence type="ECO:0000256" key="4">
    <source>
        <dbReference type="SAM" id="SignalP"/>
    </source>
</evidence>
<organism evidence="5 6">
    <name type="scientific">Corynebacterium phocae</name>
    <dbReference type="NCBI Taxonomy" id="161895"/>
    <lineage>
        <taxon>Bacteria</taxon>
        <taxon>Bacillati</taxon>
        <taxon>Actinomycetota</taxon>
        <taxon>Actinomycetes</taxon>
        <taxon>Mycobacteriales</taxon>
        <taxon>Corynebacteriaceae</taxon>
        <taxon>Corynebacterium</taxon>
    </lineage>
</organism>
<evidence type="ECO:0000313" key="6">
    <source>
        <dbReference type="Proteomes" id="UP000185491"/>
    </source>
</evidence>
<feature type="chain" id="PRO_5038923658" evidence="4">
    <location>
        <begin position="23"/>
        <end position="410"/>
    </location>
</feature>
<dbReference type="OrthoDB" id="9764072at2"/>
<keyword evidence="3 4" id="KW-0732">Signal</keyword>
<evidence type="ECO:0000256" key="3">
    <source>
        <dbReference type="ARBA" id="ARBA00022729"/>
    </source>
</evidence>